<proteinExistence type="inferred from homology"/>
<evidence type="ECO:0000256" key="3">
    <source>
        <dbReference type="SAM" id="MobiDB-lite"/>
    </source>
</evidence>
<gene>
    <name evidence="5" type="ORF">Q9K01_05865</name>
</gene>
<evidence type="ECO:0000256" key="2">
    <source>
        <dbReference type="ARBA" id="ARBA00022729"/>
    </source>
</evidence>
<feature type="region of interest" description="Disordered" evidence="3">
    <location>
        <begin position="29"/>
        <end position="87"/>
    </location>
</feature>
<dbReference type="Pfam" id="PF07012">
    <property type="entry name" value="Curlin_rpt"/>
    <property type="match status" value="2"/>
</dbReference>
<evidence type="ECO:0000256" key="1">
    <source>
        <dbReference type="ARBA" id="ARBA00009766"/>
    </source>
</evidence>
<feature type="chain" id="PRO_5046156319" description="Curlin associated repeat-containing protein" evidence="4">
    <location>
        <begin position="26"/>
        <end position="260"/>
    </location>
</feature>
<feature type="compositionally biased region" description="Gly residues" evidence="3">
    <location>
        <begin position="47"/>
        <end position="64"/>
    </location>
</feature>
<dbReference type="Proteomes" id="UP001235664">
    <property type="component" value="Unassembled WGS sequence"/>
</dbReference>
<dbReference type="RefSeq" id="WP_305929287.1">
    <property type="nucleotide sequence ID" value="NZ_JAVAIL010000002.1"/>
</dbReference>
<evidence type="ECO:0000256" key="4">
    <source>
        <dbReference type="SAM" id="SignalP"/>
    </source>
</evidence>
<evidence type="ECO:0008006" key="7">
    <source>
        <dbReference type="Google" id="ProtNLM"/>
    </source>
</evidence>
<organism evidence="5 6">
    <name type="scientific">Qipengyuania benthica</name>
    <dbReference type="NCBI Taxonomy" id="3067651"/>
    <lineage>
        <taxon>Bacteria</taxon>
        <taxon>Pseudomonadati</taxon>
        <taxon>Pseudomonadota</taxon>
        <taxon>Alphaproteobacteria</taxon>
        <taxon>Sphingomonadales</taxon>
        <taxon>Erythrobacteraceae</taxon>
        <taxon>Qipengyuania</taxon>
    </lineage>
</organism>
<keyword evidence="6" id="KW-1185">Reference proteome</keyword>
<evidence type="ECO:0000313" key="5">
    <source>
        <dbReference type="EMBL" id="MDP4539145.1"/>
    </source>
</evidence>
<comment type="caution">
    <text evidence="5">The sequence shown here is derived from an EMBL/GenBank/DDBJ whole genome shotgun (WGS) entry which is preliminary data.</text>
</comment>
<feature type="signal peptide" evidence="4">
    <location>
        <begin position="1"/>
        <end position="25"/>
    </location>
</feature>
<dbReference type="EMBL" id="JAVAIL010000002">
    <property type="protein sequence ID" value="MDP4539145.1"/>
    <property type="molecule type" value="Genomic_DNA"/>
</dbReference>
<protein>
    <recommendedName>
        <fullName evidence="7">Curlin associated repeat-containing protein</fullName>
    </recommendedName>
</protein>
<reference evidence="5 6" key="1">
    <citation type="submission" date="2023-08" db="EMBL/GenBank/DDBJ databases">
        <title>genomic of DY56.</title>
        <authorList>
            <person name="Wang Y."/>
        </authorList>
    </citation>
    <scope>NUCLEOTIDE SEQUENCE [LARGE SCALE GENOMIC DNA]</scope>
    <source>
        <strain evidence="5 6">DY56-A-20</strain>
    </source>
</reference>
<dbReference type="InterPro" id="IPR009742">
    <property type="entry name" value="Curlin_rpt"/>
</dbReference>
<comment type="similarity">
    <text evidence="1">Belongs to the CsgA/CsgB family.</text>
</comment>
<keyword evidence="2 4" id="KW-0732">Signal</keyword>
<accession>A0ABT9H750</accession>
<sequence length="260" mass="26780">MRSVFPLLGGIATLILLLAPSAAIAGDGNRDGTDKGAKEHVPPGNPCGDGPGVGKGNPCGGQPGNTGLQGNAGNRDINGRDDDPAPFTVVRGGGSGAFITQIGEDNWATIRQSRNSQYTWIDQDGARNLAAATQTGTGAHYALVEQTGDDNQATLTQSGESTQIAYLLQNGASNLMTVTQNEGLLPSGVEAVQMGDSNTMSLTQNGENNMARLTQAGSDNDMTAVQNGNNQLTWTQTGSGLSDLQITQPAGQVLLVTQSR</sequence>
<evidence type="ECO:0000313" key="6">
    <source>
        <dbReference type="Proteomes" id="UP001235664"/>
    </source>
</evidence>
<feature type="compositionally biased region" description="Basic and acidic residues" evidence="3">
    <location>
        <begin position="29"/>
        <end position="41"/>
    </location>
</feature>
<name>A0ABT9H750_9SPHN</name>